<dbReference type="Proteomes" id="UP000321947">
    <property type="component" value="Unassembled WGS sequence"/>
</dbReference>
<dbReference type="OrthoDB" id="1934862at2759"/>
<comment type="caution">
    <text evidence="3">The sequence shown here is derived from an EMBL/GenBank/DDBJ whole genome shotgun (WGS) entry which is preliminary data.</text>
</comment>
<dbReference type="CDD" id="cd00303">
    <property type="entry name" value="retropepsin_like"/>
    <property type="match status" value="1"/>
</dbReference>
<evidence type="ECO:0000313" key="5">
    <source>
        <dbReference type="Proteomes" id="UP000321947"/>
    </source>
</evidence>
<name>A0A5D3CTF3_CUCMM</name>
<dbReference type="Proteomes" id="UP000321393">
    <property type="component" value="Unassembled WGS sequence"/>
</dbReference>
<dbReference type="AlphaFoldDB" id="A0A5D3CTF3"/>
<evidence type="ECO:0000313" key="4">
    <source>
        <dbReference type="Proteomes" id="UP000321393"/>
    </source>
</evidence>
<dbReference type="EMBL" id="SSTE01004817">
    <property type="protein sequence ID" value="KAA0061365.1"/>
    <property type="molecule type" value="Genomic_DNA"/>
</dbReference>
<proteinExistence type="predicted"/>
<gene>
    <name evidence="3" type="ORF">E5676_scaffold692G00520</name>
    <name evidence="2" type="ORF">E6C27_scaffold749G00510</name>
</gene>
<dbReference type="EMBL" id="SSTD01009149">
    <property type="protein sequence ID" value="TYK14720.1"/>
    <property type="molecule type" value="Genomic_DNA"/>
</dbReference>
<evidence type="ECO:0000313" key="3">
    <source>
        <dbReference type="EMBL" id="TYK14720.1"/>
    </source>
</evidence>
<organism evidence="3 5">
    <name type="scientific">Cucumis melo var. makuwa</name>
    <name type="common">Oriental melon</name>
    <dbReference type="NCBI Taxonomy" id="1194695"/>
    <lineage>
        <taxon>Eukaryota</taxon>
        <taxon>Viridiplantae</taxon>
        <taxon>Streptophyta</taxon>
        <taxon>Embryophyta</taxon>
        <taxon>Tracheophyta</taxon>
        <taxon>Spermatophyta</taxon>
        <taxon>Magnoliopsida</taxon>
        <taxon>eudicotyledons</taxon>
        <taxon>Gunneridae</taxon>
        <taxon>Pentapetalae</taxon>
        <taxon>rosids</taxon>
        <taxon>fabids</taxon>
        <taxon>Cucurbitales</taxon>
        <taxon>Cucurbitaceae</taxon>
        <taxon>Benincaseae</taxon>
        <taxon>Cucumis</taxon>
    </lineage>
</organism>
<evidence type="ECO:0000256" key="1">
    <source>
        <dbReference type="SAM" id="MobiDB-lite"/>
    </source>
</evidence>
<feature type="compositionally biased region" description="Basic and acidic residues" evidence="1">
    <location>
        <begin position="21"/>
        <end position="35"/>
    </location>
</feature>
<accession>A0A5D3CTF3</accession>
<sequence length="246" mass="27535">MILPLSMPIRGRVKRGFHSRQKGDTEGADIGEDRGENAHDFKSWKELKQRIYHRFRCRQQGTRCARFLAIKQEGNIYLGIPAEIQGVIGATTGHGRGCVVGLEDMMDTAYLAEEKIEMACTKQSPYGKGGKSAQKPTWWDSLHGELSRSRERSRITRSSAWLIMGPHIICLTLVKILNIPMVETTNYGVIMAGKAVHGGGMCKDVTVRLQVMTIVEDFPPLELGSLDMVLGMQWLCKQGAMTVDWR</sequence>
<evidence type="ECO:0000313" key="2">
    <source>
        <dbReference type="EMBL" id="KAA0061365.1"/>
    </source>
</evidence>
<feature type="region of interest" description="Disordered" evidence="1">
    <location>
        <begin position="14"/>
        <end position="35"/>
    </location>
</feature>
<protein>
    <submittedName>
        <fullName evidence="3">Gypsy/ty3 element polyprotein</fullName>
    </submittedName>
</protein>
<dbReference type="Pfam" id="PF08284">
    <property type="entry name" value="RVP_2"/>
    <property type="match status" value="1"/>
</dbReference>
<reference evidence="4 5" key="1">
    <citation type="submission" date="2019-08" db="EMBL/GenBank/DDBJ databases">
        <title>Draft genome sequences of two oriental melons (Cucumis melo L. var makuwa).</title>
        <authorList>
            <person name="Kwon S.-Y."/>
        </authorList>
    </citation>
    <scope>NUCLEOTIDE SEQUENCE [LARGE SCALE GENOMIC DNA]</scope>
    <source>
        <strain evidence="5">cv. Chang Bougi</strain>
        <strain evidence="4">cv. SW 3</strain>
        <tissue evidence="3">Leaf</tissue>
    </source>
</reference>